<dbReference type="InterPro" id="IPR018097">
    <property type="entry name" value="EGF_Ca-bd_CS"/>
</dbReference>
<evidence type="ECO:0000313" key="22">
    <source>
        <dbReference type="EMBL" id="KAE8283076.1"/>
    </source>
</evidence>
<feature type="transmembrane region" description="Helical" evidence="18">
    <location>
        <begin position="310"/>
        <end position="334"/>
    </location>
</feature>
<comment type="subcellular location">
    <subcellularLocation>
        <location evidence="1">Cell membrane</location>
        <topology evidence="1">Multi-pass membrane protein</topology>
    </subcellularLocation>
</comment>
<feature type="transmembrane region" description="Helical" evidence="18">
    <location>
        <begin position="830"/>
        <end position="854"/>
    </location>
</feature>
<feature type="domain" description="GAIN-B" evidence="20">
    <location>
        <begin position="991"/>
        <end position="1169"/>
    </location>
</feature>
<dbReference type="PRINTS" id="PR00249">
    <property type="entry name" value="GPCRSECRETIN"/>
</dbReference>
<keyword evidence="4 16" id="KW-0245">EGF-like domain</keyword>
<dbReference type="PROSITE" id="PS01187">
    <property type="entry name" value="EGF_CA"/>
    <property type="match status" value="2"/>
</dbReference>
<dbReference type="GO" id="GO:0007189">
    <property type="term" value="P:adenylate cyclase-activating G protein-coupled receptor signaling pathway"/>
    <property type="evidence" value="ECO:0007669"/>
    <property type="project" value="TreeGrafter"/>
</dbReference>
<dbReference type="Gene3D" id="2.10.25.10">
    <property type="entry name" value="Laminin"/>
    <property type="match status" value="2"/>
</dbReference>
<dbReference type="SMART" id="SM00181">
    <property type="entry name" value="EGF"/>
    <property type="match status" value="2"/>
</dbReference>
<dbReference type="InterPro" id="IPR049883">
    <property type="entry name" value="NOTCH1_EGF-like"/>
</dbReference>
<feature type="transmembrane region" description="Helical" evidence="18">
    <location>
        <begin position="790"/>
        <end position="810"/>
    </location>
</feature>
<evidence type="ECO:0000256" key="14">
    <source>
        <dbReference type="ARBA" id="ARBA00023180"/>
    </source>
</evidence>
<feature type="domain" description="EGF-like" evidence="19">
    <location>
        <begin position="459"/>
        <end position="497"/>
    </location>
</feature>
<keyword evidence="8" id="KW-0106">Calcium</keyword>
<feature type="transmembrane region" description="Helical" evidence="18">
    <location>
        <begin position="1236"/>
        <end position="1258"/>
    </location>
</feature>
<dbReference type="InterPro" id="IPR000152">
    <property type="entry name" value="EGF-type_Asp/Asn_hydroxyl_site"/>
</dbReference>
<dbReference type="Proteomes" id="UP000424527">
    <property type="component" value="Unassembled WGS sequence"/>
</dbReference>
<feature type="region of interest" description="Disordered" evidence="17">
    <location>
        <begin position="1"/>
        <end position="20"/>
    </location>
</feature>
<proteinExistence type="inferred from homology"/>
<dbReference type="InterPro" id="IPR001740">
    <property type="entry name" value="GPCR_2_EMR1-like_rcpt"/>
</dbReference>
<evidence type="ECO:0000256" key="6">
    <source>
        <dbReference type="ARBA" id="ARBA00022729"/>
    </source>
</evidence>
<evidence type="ECO:0000256" key="16">
    <source>
        <dbReference type="PROSITE-ProRule" id="PRU00076"/>
    </source>
</evidence>
<protein>
    <submittedName>
        <fullName evidence="22">Putative adhesion G protein-coupled receptor E4P</fullName>
    </submittedName>
</protein>
<keyword evidence="7" id="KW-0677">Repeat</keyword>
<dbReference type="SUPFAM" id="SSF57196">
    <property type="entry name" value="EGF/Laminin"/>
    <property type="match status" value="2"/>
</dbReference>
<dbReference type="InterPro" id="IPR000742">
    <property type="entry name" value="EGF"/>
</dbReference>
<dbReference type="GO" id="GO:0004930">
    <property type="term" value="F:G protein-coupled receptor activity"/>
    <property type="evidence" value="ECO:0007669"/>
    <property type="project" value="UniProtKB-KW"/>
</dbReference>
<keyword evidence="12" id="KW-1015">Disulfide bond</keyword>
<dbReference type="SMART" id="SM00303">
    <property type="entry name" value="GPS"/>
    <property type="match status" value="2"/>
</dbReference>
<keyword evidence="9 18" id="KW-1133">Transmembrane helix</keyword>
<accession>A0A6G0HVS4</accession>
<evidence type="ECO:0000256" key="13">
    <source>
        <dbReference type="ARBA" id="ARBA00023170"/>
    </source>
</evidence>
<feature type="domain" description="G-protein coupled receptors family 2 profile 2" evidence="21">
    <location>
        <begin position="680"/>
        <end position="925"/>
    </location>
</feature>
<feature type="domain" description="GAIN-B" evidence="20">
    <location>
        <begin position="496"/>
        <end position="674"/>
    </location>
</feature>
<comment type="caution">
    <text evidence="16">Lacks conserved residue(s) required for the propagation of feature annotation.</text>
</comment>
<dbReference type="PANTHER" id="PTHR12011">
    <property type="entry name" value="ADHESION G-PROTEIN COUPLED RECEPTOR"/>
    <property type="match status" value="1"/>
</dbReference>
<dbReference type="InterPro" id="IPR057244">
    <property type="entry name" value="GAIN_B"/>
</dbReference>
<dbReference type="Pfam" id="PF00002">
    <property type="entry name" value="7tm_2"/>
    <property type="match status" value="3"/>
</dbReference>
<evidence type="ECO:0000256" key="15">
    <source>
        <dbReference type="ARBA" id="ARBA00023224"/>
    </source>
</evidence>
<keyword evidence="23" id="KW-1185">Reference proteome</keyword>
<evidence type="ECO:0000256" key="9">
    <source>
        <dbReference type="ARBA" id="ARBA00022989"/>
    </source>
</evidence>
<reference evidence="22 23" key="1">
    <citation type="submission" date="2019-07" db="EMBL/GenBank/DDBJ databases">
        <title>Chromosome genome assembly for large yellow croaker.</title>
        <authorList>
            <person name="Xiao S."/>
        </authorList>
    </citation>
    <scope>NUCLEOTIDE SEQUENCE [LARGE SCALE GENOMIC DNA]</scope>
    <source>
        <strain evidence="22">JMULYC20181020</strain>
        <tissue evidence="22">Muscle</tissue>
    </source>
</reference>
<dbReference type="PROSITE" id="PS50221">
    <property type="entry name" value="GAIN_B"/>
    <property type="match status" value="2"/>
</dbReference>
<feature type="transmembrane region" description="Helical" evidence="18">
    <location>
        <begin position="225"/>
        <end position="250"/>
    </location>
</feature>
<feature type="domain" description="EGF-like" evidence="19">
    <location>
        <begin position="954"/>
        <end position="992"/>
    </location>
</feature>
<comment type="caution">
    <text evidence="22">The sequence shown here is derived from an EMBL/GenBank/DDBJ whole genome shotgun (WGS) entry which is preliminary data.</text>
</comment>
<dbReference type="CDD" id="cd00054">
    <property type="entry name" value="EGF_CA"/>
    <property type="match status" value="2"/>
</dbReference>
<keyword evidence="11 18" id="KW-0472">Membrane</keyword>
<dbReference type="GO" id="GO:0007166">
    <property type="term" value="P:cell surface receptor signaling pathway"/>
    <property type="evidence" value="ECO:0007669"/>
    <property type="project" value="InterPro"/>
</dbReference>
<dbReference type="PROSITE" id="PS50261">
    <property type="entry name" value="G_PROTEIN_RECEP_F2_4"/>
    <property type="match status" value="3"/>
</dbReference>
<evidence type="ECO:0000259" key="19">
    <source>
        <dbReference type="PROSITE" id="PS50026"/>
    </source>
</evidence>
<dbReference type="Pfam" id="PF01825">
    <property type="entry name" value="GPS"/>
    <property type="match status" value="2"/>
</dbReference>
<dbReference type="GO" id="GO:0005509">
    <property type="term" value="F:calcium ion binding"/>
    <property type="evidence" value="ECO:0007669"/>
    <property type="project" value="InterPro"/>
</dbReference>
<dbReference type="GO" id="GO:0005886">
    <property type="term" value="C:plasma membrane"/>
    <property type="evidence" value="ECO:0007669"/>
    <property type="project" value="UniProtKB-SubCell"/>
</dbReference>
<evidence type="ECO:0000256" key="8">
    <source>
        <dbReference type="ARBA" id="ARBA00022837"/>
    </source>
</evidence>
<feature type="transmembrane region" description="Helical" evidence="18">
    <location>
        <begin position="270"/>
        <end position="290"/>
    </location>
</feature>
<evidence type="ECO:0000256" key="2">
    <source>
        <dbReference type="ARBA" id="ARBA00007343"/>
    </source>
</evidence>
<dbReference type="FunFam" id="1.20.1070.10:FF:000054">
    <property type="entry name" value="Adhesion G protein-coupled receptor E3"/>
    <property type="match status" value="2"/>
</dbReference>
<dbReference type="InterPro" id="IPR000832">
    <property type="entry name" value="GPCR_2_secretin-like"/>
</dbReference>
<dbReference type="Gene3D" id="2.60.220.50">
    <property type="match status" value="2"/>
</dbReference>
<dbReference type="Gene3D" id="1.20.1070.10">
    <property type="entry name" value="Rhodopsin 7-helix transmembrane proteins"/>
    <property type="match status" value="4"/>
</dbReference>
<feature type="transmembrane region" description="Helical" evidence="18">
    <location>
        <begin position="1285"/>
        <end position="1305"/>
    </location>
</feature>
<dbReference type="SMART" id="SM00179">
    <property type="entry name" value="EGF_CA"/>
    <property type="match status" value="2"/>
</dbReference>
<feature type="domain" description="G-protein coupled receptors family 2 profile 2" evidence="21">
    <location>
        <begin position="1175"/>
        <end position="1298"/>
    </location>
</feature>
<dbReference type="CDD" id="cd15931">
    <property type="entry name" value="7tmB2_EMR_Adhesion_II"/>
    <property type="match status" value="1"/>
</dbReference>
<dbReference type="InterPro" id="IPR001881">
    <property type="entry name" value="EGF-like_Ca-bd_dom"/>
</dbReference>
<evidence type="ECO:0000256" key="5">
    <source>
        <dbReference type="ARBA" id="ARBA00022692"/>
    </source>
</evidence>
<keyword evidence="15" id="KW-0807">Transducer</keyword>
<feature type="domain" description="G-protein coupled receptors family 2 profile 2" evidence="21">
    <location>
        <begin position="160"/>
        <end position="405"/>
    </location>
</feature>
<evidence type="ECO:0000256" key="18">
    <source>
        <dbReference type="SAM" id="Phobius"/>
    </source>
</evidence>
<evidence type="ECO:0000256" key="10">
    <source>
        <dbReference type="ARBA" id="ARBA00023040"/>
    </source>
</evidence>
<evidence type="ECO:0000256" key="7">
    <source>
        <dbReference type="ARBA" id="ARBA00022737"/>
    </source>
</evidence>
<dbReference type="PROSITE" id="PS50026">
    <property type="entry name" value="EGF_3"/>
    <property type="match status" value="2"/>
</dbReference>
<evidence type="ECO:0000256" key="1">
    <source>
        <dbReference type="ARBA" id="ARBA00004651"/>
    </source>
</evidence>
<dbReference type="InterPro" id="IPR000203">
    <property type="entry name" value="GPS"/>
</dbReference>
<keyword evidence="10" id="KW-0297">G-protein coupled receptor</keyword>
<feature type="transmembrane region" description="Helical" evidence="18">
    <location>
        <begin position="1182"/>
        <end position="1204"/>
    </location>
</feature>
<evidence type="ECO:0000256" key="11">
    <source>
        <dbReference type="ARBA" id="ARBA00023136"/>
    </source>
</evidence>
<dbReference type="Pfam" id="PF07645">
    <property type="entry name" value="EGF_CA"/>
    <property type="match status" value="2"/>
</dbReference>
<feature type="transmembrane region" description="Helical" evidence="18">
    <location>
        <begin position="875"/>
        <end position="894"/>
    </location>
</feature>
<dbReference type="SUPFAM" id="SSF81321">
    <property type="entry name" value="Family A G protein-coupled receptor-like"/>
    <property type="match status" value="1"/>
</dbReference>
<dbReference type="PRINTS" id="PR01128">
    <property type="entry name" value="EMR1HORMONER"/>
</dbReference>
<name>A0A6G0HVS4_LARCR</name>
<feature type="transmembrane region" description="Helical" evidence="18">
    <location>
        <begin position="162"/>
        <end position="185"/>
    </location>
</feature>
<keyword evidence="5 18" id="KW-0812">Transmembrane</keyword>
<gene>
    <name evidence="22" type="ORF">D5F01_LYC18474</name>
</gene>
<feature type="transmembrane region" description="Helical" evidence="18">
    <location>
        <begin position="380"/>
        <end position="404"/>
    </location>
</feature>
<keyword evidence="6" id="KW-0732">Signal</keyword>
<evidence type="ECO:0000256" key="17">
    <source>
        <dbReference type="SAM" id="MobiDB-lite"/>
    </source>
</evidence>
<dbReference type="InterPro" id="IPR017981">
    <property type="entry name" value="GPCR_2-like_7TM"/>
</dbReference>
<dbReference type="InterPro" id="IPR046338">
    <property type="entry name" value="GAIN_dom_sf"/>
</dbReference>
<feature type="transmembrane region" description="Helical" evidence="18">
    <location>
        <begin position="1317"/>
        <end position="1336"/>
    </location>
</feature>
<sequence>MEVAGVGPQARSIKVSSEGDGDTGSVILGISGRLVSAIVQPGQNKTKKTVKSPILDLSVETTGPLSNNAESSPLSAKGNIMEINLESLAKNNNGTAAAAFMTLDGMESLLSHQYFETENMTEMYSDVITATLPSMKNTNLTEPVNFTIYHKKPPPEDPFLEWLNRMCVIVGLFFFALAILTFLLCSWNPKINNTARLHMCISLSLTHLLLLWNDRYVERELACTVMAGLLHFLVVASFVWMLMEALQLYLLVRRLSKVQVIQRDGLPRPLLYLIGYGVPFVIVGTSALVYSDGYGATEAEVCWLSRQRNFNWALTGPVIAVLGLNWILFCATLWSLRPTLANMKSDVSQSKDTRLIVFKIVAQFVILGCTWILGLYQTNLFFQVLFIILNSQQGTFLFIVHCVLNKEVREEYIKWLTCSFIKHREEGSVCSTSGDCTCVSGYEIPPTHKPDPSSYGCVDIDECQKTAGICGSDSKCNNTIGAYFCTCLDGFNATDPALPPDSSNQCIDLSLKTIGPGSDDDNSAPLTAKGQTMEINLRALASANNGSAAAAFLTLNGMESLLSHQYFKTENKTEMNSDVFTAVLPTLNNTNLTEPVNFTIQHKKKVPESGMVTCVYWEDKTKEKEQNDEGGEEEETMRWSVEGCWVAYTDENYTVCSCSHLSTFALIMQIGEPPPEDPFLEWLNRMCVIVGLFFFALAILTFLLCSWNPKINNTARLHMCLNLSLSHLLLLWNDRYVEQELACTVMAGLLHFLVVASFVWMLLEALQLYLLVRRLSKVQVIQRDGLPRPLLYLIGYGVPFVIVGTSALVYSKGYGATEAEVCWLSRQRNFNWALTGPVIVILGLNWILFCATLWSLRPTLANMKSDVSQSKDTRLILFKIVAQFVILGCTWILGLYQTNLFFQVLFIILNSQQGTFLFIVHCVLNKEIIMSVSQTPVDPLLSVQLREAVSVFLDIDECVETPDICGPYSTCNNTIGAYFCTCLEGYNATDPALPPGKSNQCIDLSLKTIGPGSDDDYSAPLTAKGQTMEINLRALAGANNGSAAAAFLTLNGMESLLSHQYFKTENKTEMNSDVFTAVLPTLNNTNLTEPVNFTIQHKKKVLESGMVTCVYWEDKTKEKEQNDEGGEEEETMRWSVEGCWVAYTDENYTVCSCSHLSTFALIMQIGEPPPEDPFLEWLNRMCVIVGLFFFALAILTFLLCSWNPKINNTARLHMCLNLSLSHLLLLWNDRYVEEELACTVMAGLLHFLVVASFVWMLLEALQLHLLVRRLSKVQVIQRDGLPRPLLYLIGYGVPFVIVGASALVYSDGYGATEAEVLIVFKIVAQFVILGCTWILGLYQSNLFFQVLFILLNSQQGTFLFIVHCVLNKEVREEYIKWLTCSFGKDTTVVSP</sequence>
<dbReference type="PANTHER" id="PTHR12011:SF469">
    <property type="entry name" value="ADHESION G PROTEIN-COUPLED RECEPTOR E1-RELATED"/>
    <property type="match status" value="1"/>
</dbReference>
<dbReference type="PROSITE" id="PS00010">
    <property type="entry name" value="ASX_HYDROXYL"/>
    <property type="match status" value="2"/>
</dbReference>
<organism evidence="22 23">
    <name type="scientific">Larimichthys crocea</name>
    <name type="common">Large yellow croaker</name>
    <name type="synonym">Pseudosciaena crocea</name>
    <dbReference type="NCBI Taxonomy" id="215358"/>
    <lineage>
        <taxon>Eukaryota</taxon>
        <taxon>Metazoa</taxon>
        <taxon>Chordata</taxon>
        <taxon>Craniata</taxon>
        <taxon>Vertebrata</taxon>
        <taxon>Euteleostomi</taxon>
        <taxon>Actinopterygii</taxon>
        <taxon>Neopterygii</taxon>
        <taxon>Teleostei</taxon>
        <taxon>Neoteleostei</taxon>
        <taxon>Acanthomorphata</taxon>
        <taxon>Eupercaria</taxon>
        <taxon>Sciaenidae</taxon>
        <taxon>Larimichthys</taxon>
    </lineage>
</organism>
<feature type="transmembrane region" description="Helical" evidence="18">
    <location>
        <begin position="682"/>
        <end position="705"/>
    </location>
</feature>
<keyword evidence="3" id="KW-1003">Cell membrane</keyword>
<keyword evidence="13 22" id="KW-0675">Receptor</keyword>
<feature type="transmembrane region" description="Helical" evidence="18">
    <location>
        <begin position="745"/>
        <end position="770"/>
    </location>
</feature>
<feature type="transmembrane region" description="Helical" evidence="18">
    <location>
        <begin position="1342"/>
        <end position="1366"/>
    </location>
</feature>
<comment type="similarity">
    <text evidence="2">Belongs to the G-protein coupled receptor 2 family. Adhesion G-protein coupled receptor (ADGR) subfamily.</text>
</comment>
<keyword evidence="14" id="KW-0325">Glycoprotein</keyword>
<evidence type="ECO:0000256" key="4">
    <source>
        <dbReference type="ARBA" id="ARBA00022536"/>
    </source>
</evidence>
<evidence type="ECO:0000259" key="20">
    <source>
        <dbReference type="PROSITE" id="PS50221"/>
    </source>
</evidence>
<evidence type="ECO:0000256" key="3">
    <source>
        <dbReference type="ARBA" id="ARBA00022475"/>
    </source>
</evidence>
<feature type="transmembrane region" description="Helical" evidence="18">
    <location>
        <begin position="197"/>
        <end position="213"/>
    </location>
</feature>
<evidence type="ECO:0000313" key="23">
    <source>
        <dbReference type="Proteomes" id="UP000424527"/>
    </source>
</evidence>
<dbReference type="EMBL" id="REGW02000018">
    <property type="protein sequence ID" value="KAE8283076.1"/>
    <property type="molecule type" value="Genomic_DNA"/>
</dbReference>
<feature type="transmembrane region" description="Helical" evidence="18">
    <location>
        <begin position="355"/>
        <end position="374"/>
    </location>
</feature>
<evidence type="ECO:0000259" key="21">
    <source>
        <dbReference type="PROSITE" id="PS50261"/>
    </source>
</evidence>
<evidence type="ECO:0000256" key="12">
    <source>
        <dbReference type="ARBA" id="ARBA00023157"/>
    </source>
</evidence>